<evidence type="ECO:0000259" key="12">
    <source>
        <dbReference type="PROSITE" id="PS51371"/>
    </source>
</evidence>
<sequence length="453" mass="49992">MSPLVMGTVAVVALFFSGLFNTIEAALAVSSKARVAQIAKEKSTRAARRLLIVLDHRAEHINLLILGQKLLDATAAVFTAMLAMEWLSPRIEWALAAAIGGVTLLSFVIVGVFSRTIGRQNPYTVSLVAAFFLRPTFRILNPISKVLIGIGNILAPGRGFQDGPYSTEVELKEMVEIAQSKGEIEVDSRMVQNVFDLSDSIAREVMVPRPDMVWIESGKLASQALNLCIKSGHSRIPVIGESVDDIVGVVYLKDVVQRMHSPTKGDKNPLVDEVMRTAHFVPDSKRLDDLLDEMQRERFHIALLVDEFGGVAGLISIEDILEEIVGEITDEYDSAEITPIVQDPNDPYKYRVVSRLQLDDLVERIEDDHHITINFDPEILDQIDTVAGLIAYEKGRVPLPNTEVETSGLRLKAIGGRDRRGRISVREVDVTMLVRGDDAEESDHNPDDPADTA</sequence>
<evidence type="ECO:0000256" key="4">
    <source>
        <dbReference type="ARBA" id="ARBA00022692"/>
    </source>
</evidence>
<dbReference type="Proteomes" id="UP000006247">
    <property type="component" value="Unassembled WGS sequence"/>
</dbReference>
<comment type="similarity">
    <text evidence="2">Belongs to the UPF0053 family.</text>
</comment>
<dbReference type="PANTHER" id="PTHR22777">
    <property type="entry name" value="HEMOLYSIN-RELATED"/>
    <property type="match status" value="1"/>
</dbReference>
<dbReference type="SMART" id="SM01091">
    <property type="entry name" value="CorC_HlyC"/>
    <property type="match status" value="1"/>
</dbReference>
<evidence type="ECO:0000256" key="1">
    <source>
        <dbReference type="ARBA" id="ARBA00004651"/>
    </source>
</evidence>
<protein>
    <submittedName>
        <fullName evidence="14">CBS domain protein</fullName>
    </submittedName>
</protein>
<dbReference type="FunFam" id="3.10.580.10:FF:000002">
    <property type="entry name" value="Magnesium/cobalt efflux protein CorC"/>
    <property type="match status" value="1"/>
</dbReference>
<dbReference type="Gene3D" id="3.30.465.10">
    <property type="match status" value="1"/>
</dbReference>
<dbReference type="AlphaFoldDB" id="C0E480"/>
<evidence type="ECO:0000256" key="3">
    <source>
        <dbReference type="ARBA" id="ARBA00022475"/>
    </source>
</evidence>
<evidence type="ECO:0000256" key="11">
    <source>
        <dbReference type="SAM" id="Phobius"/>
    </source>
</evidence>
<keyword evidence="5" id="KW-0677">Repeat</keyword>
<comment type="caution">
    <text evidence="14">The sequence shown here is derived from an EMBL/GenBank/DDBJ whole genome shotgun (WGS) entry which is preliminary data.</text>
</comment>
<evidence type="ECO:0000313" key="14">
    <source>
        <dbReference type="EMBL" id="EEG26678.1"/>
    </source>
</evidence>
<evidence type="ECO:0000256" key="5">
    <source>
        <dbReference type="ARBA" id="ARBA00022737"/>
    </source>
</evidence>
<accession>C0E480</accession>
<keyword evidence="4 10" id="KW-0812">Transmembrane</keyword>
<organism evidence="14 15">
    <name type="scientific">Corynebacterium matruchotii ATCC 33806</name>
    <dbReference type="NCBI Taxonomy" id="566549"/>
    <lineage>
        <taxon>Bacteria</taxon>
        <taxon>Bacillati</taxon>
        <taxon>Actinomycetota</taxon>
        <taxon>Actinomycetes</taxon>
        <taxon>Mycobacteriales</taxon>
        <taxon>Corynebacteriaceae</taxon>
        <taxon>Corynebacterium</taxon>
    </lineage>
</organism>
<evidence type="ECO:0000313" key="15">
    <source>
        <dbReference type="Proteomes" id="UP000006247"/>
    </source>
</evidence>
<evidence type="ECO:0000256" key="8">
    <source>
        <dbReference type="ARBA" id="ARBA00023136"/>
    </source>
</evidence>
<keyword evidence="3" id="KW-1003">Cell membrane</keyword>
<evidence type="ECO:0000256" key="7">
    <source>
        <dbReference type="ARBA" id="ARBA00023122"/>
    </source>
</evidence>
<reference evidence="14 15" key="1">
    <citation type="submission" date="2009-01" db="EMBL/GenBank/DDBJ databases">
        <authorList>
            <person name="Fulton L."/>
            <person name="Clifton S."/>
            <person name="Chinwalla A.T."/>
            <person name="Mitreva M."/>
            <person name="Sodergren E."/>
            <person name="Weinstock G."/>
            <person name="Clifton S."/>
            <person name="Dooling D.J."/>
            <person name="Fulton B."/>
            <person name="Minx P."/>
            <person name="Pepin K.H."/>
            <person name="Johnson M."/>
            <person name="Bhonagiri V."/>
            <person name="Nash W.E."/>
            <person name="Mardis E.R."/>
            <person name="Wilson R.K."/>
        </authorList>
    </citation>
    <scope>NUCLEOTIDE SEQUENCE [LARGE SCALE GENOMIC DNA]</scope>
    <source>
        <strain evidence="14 15">ATCC 33806</strain>
    </source>
</reference>
<dbReference type="InterPro" id="IPR036318">
    <property type="entry name" value="FAD-bd_PCMH-like_sf"/>
</dbReference>
<feature type="domain" description="CBS" evidence="12">
    <location>
        <begin position="274"/>
        <end position="331"/>
    </location>
</feature>
<evidence type="ECO:0000256" key="10">
    <source>
        <dbReference type="PROSITE-ProRule" id="PRU01193"/>
    </source>
</evidence>
<dbReference type="SUPFAM" id="SSF54631">
    <property type="entry name" value="CBS-domain pair"/>
    <property type="match status" value="1"/>
</dbReference>
<gene>
    <name evidence="14" type="ORF">CORMATOL_01801</name>
</gene>
<evidence type="ECO:0000259" key="13">
    <source>
        <dbReference type="PROSITE" id="PS51846"/>
    </source>
</evidence>
<dbReference type="GO" id="GO:0050660">
    <property type="term" value="F:flavin adenine dinucleotide binding"/>
    <property type="evidence" value="ECO:0007669"/>
    <property type="project" value="InterPro"/>
</dbReference>
<dbReference type="InterPro" id="IPR005170">
    <property type="entry name" value="Transptr-assoc_dom"/>
</dbReference>
<evidence type="ECO:0000256" key="9">
    <source>
        <dbReference type="PROSITE-ProRule" id="PRU00703"/>
    </source>
</evidence>
<dbReference type="SUPFAM" id="SSF56176">
    <property type="entry name" value="FAD-binding/transporter-associated domain-like"/>
    <property type="match status" value="1"/>
</dbReference>
<evidence type="ECO:0000256" key="2">
    <source>
        <dbReference type="ARBA" id="ARBA00006337"/>
    </source>
</evidence>
<dbReference type="RefSeq" id="WP_005521603.1">
    <property type="nucleotide sequence ID" value="NZ_EQ973329.1"/>
</dbReference>
<feature type="domain" description="CNNM transmembrane" evidence="13">
    <location>
        <begin position="1"/>
        <end position="188"/>
    </location>
</feature>
<dbReference type="InterPro" id="IPR000644">
    <property type="entry name" value="CBS_dom"/>
</dbReference>
<dbReference type="GO" id="GO:0005886">
    <property type="term" value="C:plasma membrane"/>
    <property type="evidence" value="ECO:0007669"/>
    <property type="project" value="UniProtKB-SubCell"/>
</dbReference>
<keyword evidence="7 9" id="KW-0129">CBS domain</keyword>
<dbReference type="Pfam" id="PF01595">
    <property type="entry name" value="CNNM"/>
    <property type="match status" value="1"/>
</dbReference>
<dbReference type="HOGENOM" id="CLU_015237_4_2_11"/>
<dbReference type="PANTHER" id="PTHR22777:SF32">
    <property type="entry name" value="UPF0053 INNER MEMBRANE PROTEIN YFJD"/>
    <property type="match status" value="1"/>
</dbReference>
<dbReference type="CDD" id="cd04590">
    <property type="entry name" value="CBS_pair_CorC_HlyC_assoc"/>
    <property type="match status" value="1"/>
</dbReference>
<dbReference type="Pfam" id="PF00571">
    <property type="entry name" value="CBS"/>
    <property type="match status" value="2"/>
</dbReference>
<proteinExistence type="inferred from homology"/>
<dbReference type="PROSITE" id="PS51371">
    <property type="entry name" value="CBS"/>
    <property type="match status" value="2"/>
</dbReference>
<keyword evidence="6 10" id="KW-1133">Transmembrane helix</keyword>
<dbReference type="InterPro" id="IPR046342">
    <property type="entry name" value="CBS_dom_sf"/>
</dbReference>
<evidence type="ECO:0000256" key="6">
    <source>
        <dbReference type="ARBA" id="ARBA00022989"/>
    </source>
</evidence>
<dbReference type="InterPro" id="IPR002550">
    <property type="entry name" value="CNNM"/>
</dbReference>
<dbReference type="Gene3D" id="3.10.580.10">
    <property type="entry name" value="CBS-domain"/>
    <property type="match status" value="1"/>
</dbReference>
<name>C0E480_9CORY</name>
<dbReference type="InterPro" id="IPR044751">
    <property type="entry name" value="Ion_transp-like_CBS"/>
</dbReference>
<keyword evidence="8 10" id="KW-0472">Membrane</keyword>
<dbReference type="PROSITE" id="PS51846">
    <property type="entry name" value="CNNM"/>
    <property type="match status" value="1"/>
</dbReference>
<feature type="domain" description="CBS" evidence="12">
    <location>
        <begin position="206"/>
        <end position="267"/>
    </location>
</feature>
<dbReference type="InterPro" id="IPR016169">
    <property type="entry name" value="FAD-bd_PCMH_sub2"/>
</dbReference>
<dbReference type="EMBL" id="ACEB01000023">
    <property type="protein sequence ID" value="EEG26678.1"/>
    <property type="molecule type" value="Genomic_DNA"/>
</dbReference>
<feature type="transmembrane region" description="Helical" evidence="11">
    <location>
        <begin position="93"/>
        <end position="113"/>
    </location>
</feature>
<comment type="subcellular location">
    <subcellularLocation>
        <location evidence="1">Cell membrane</location>
        <topology evidence="1">Multi-pass membrane protein</topology>
    </subcellularLocation>
</comment>